<evidence type="ECO:0000313" key="2">
    <source>
        <dbReference type="EMBL" id="MFC7199069.1"/>
    </source>
</evidence>
<sequence>MIDETAEEIREMRTHSSSVVAVKAAHALRDLLDGDYPSVEEYLRTLERNSNALRRANPSHASLVTTQRDIVESVEAADPETVAEAQEALRDAIDRVVDEVERGKHAAARNAADEIEDGATLLTHDYSSTVLEALELAAQEGKHLDVYCTEARPRHLGRKTARQLGEIDRIEPTLIVDSAAGHYLSEAVDKVLIGMDCIVDGTLYNRVGTYPLASTAADADVPVTVTGSSAKIVEEGGFRFENDFRTVSEVIREPPEGFDVANPAYDATPTGLVDRVVTDDGVRDDV</sequence>
<dbReference type="InterPro" id="IPR000649">
    <property type="entry name" value="IF-2B-related"/>
</dbReference>
<dbReference type="Gene3D" id="1.20.120.420">
    <property type="entry name" value="translation initiation factor eif-2b, domain 1"/>
    <property type="match status" value="1"/>
</dbReference>
<evidence type="ECO:0000256" key="1">
    <source>
        <dbReference type="RuleBase" id="RU003814"/>
    </source>
</evidence>
<reference evidence="2 3" key="1">
    <citation type="journal article" date="2019" name="Int. J. Syst. Evol. Microbiol.">
        <title>The Global Catalogue of Microorganisms (GCM) 10K type strain sequencing project: providing services to taxonomists for standard genome sequencing and annotation.</title>
        <authorList>
            <consortium name="The Broad Institute Genomics Platform"/>
            <consortium name="The Broad Institute Genome Sequencing Center for Infectious Disease"/>
            <person name="Wu L."/>
            <person name="Ma J."/>
        </authorList>
    </citation>
    <scope>NUCLEOTIDE SEQUENCE [LARGE SCALE GENOMIC DNA]</scope>
    <source>
        <strain evidence="2 3">XZGYJ-43</strain>
    </source>
</reference>
<protein>
    <submittedName>
        <fullName evidence="2">Translation initiation factor eIF-2B</fullName>
    </submittedName>
</protein>
<dbReference type="InterPro" id="IPR027363">
    <property type="entry name" value="M1Pi_N"/>
</dbReference>
<dbReference type="Pfam" id="PF01008">
    <property type="entry name" value="IF-2B"/>
    <property type="match status" value="1"/>
</dbReference>
<dbReference type="PANTHER" id="PTHR43475">
    <property type="entry name" value="METHYLTHIORIBOSE-1-PHOSPHATE ISOMERASE"/>
    <property type="match status" value="1"/>
</dbReference>
<comment type="similarity">
    <text evidence="1">Belongs to the eIF-2B alpha/beta/delta subunits family.</text>
</comment>
<dbReference type="AlphaFoldDB" id="A0ABD5Z1J8"/>
<name>A0ABD5Z1J8_9EURY</name>
<gene>
    <name evidence="2" type="ORF">ACFQJ9_06510</name>
</gene>
<dbReference type="GO" id="GO:0003743">
    <property type="term" value="F:translation initiation factor activity"/>
    <property type="evidence" value="ECO:0007669"/>
    <property type="project" value="UniProtKB-KW"/>
</dbReference>
<proteinExistence type="inferred from homology"/>
<accession>A0ABD5Z1J8</accession>
<dbReference type="Proteomes" id="UP001596447">
    <property type="component" value="Unassembled WGS sequence"/>
</dbReference>
<dbReference type="SUPFAM" id="SSF100950">
    <property type="entry name" value="NagB/RpiA/CoA transferase-like"/>
    <property type="match status" value="1"/>
</dbReference>
<dbReference type="EMBL" id="JBHTAR010000011">
    <property type="protein sequence ID" value="MFC7199069.1"/>
    <property type="molecule type" value="Genomic_DNA"/>
</dbReference>
<keyword evidence="3" id="KW-1185">Reference proteome</keyword>
<dbReference type="RefSeq" id="WP_279529016.1">
    <property type="nucleotide sequence ID" value="NZ_CP122312.1"/>
</dbReference>
<dbReference type="Gene3D" id="3.40.50.10470">
    <property type="entry name" value="Translation initiation factor eif-2b, domain 2"/>
    <property type="match status" value="1"/>
</dbReference>
<dbReference type="InterPro" id="IPR037171">
    <property type="entry name" value="NagB/RpiA_transferase-like"/>
</dbReference>
<evidence type="ECO:0000313" key="3">
    <source>
        <dbReference type="Proteomes" id="UP001596447"/>
    </source>
</evidence>
<organism evidence="2 3">
    <name type="scientific">Halospeciosus flavus</name>
    <dbReference type="NCBI Taxonomy" id="3032283"/>
    <lineage>
        <taxon>Archaea</taxon>
        <taxon>Methanobacteriati</taxon>
        <taxon>Methanobacteriota</taxon>
        <taxon>Stenosarchaea group</taxon>
        <taxon>Halobacteria</taxon>
        <taxon>Halobacteriales</taxon>
        <taxon>Halobacteriaceae</taxon>
        <taxon>Halospeciosus</taxon>
    </lineage>
</organism>
<keyword evidence="2" id="KW-0648">Protein biosynthesis</keyword>
<dbReference type="InterPro" id="IPR042529">
    <property type="entry name" value="IF_2B-like_C"/>
</dbReference>
<comment type="caution">
    <text evidence="2">The sequence shown here is derived from an EMBL/GenBank/DDBJ whole genome shotgun (WGS) entry which is preliminary data.</text>
</comment>
<keyword evidence="2" id="KW-0396">Initiation factor</keyword>
<dbReference type="PANTHER" id="PTHR43475:SF2">
    <property type="entry name" value="RIBOSE 1,5-BISPHOSPHATE ISOMERASE"/>
    <property type="match status" value="1"/>
</dbReference>